<evidence type="ECO:0000313" key="3">
    <source>
        <dbReference type="Proteomes" id="UP000663841"/>
    </source>
</evidence>
<name>A0A8H3G909_9AGAM</name>
<accession>A0A8H3G909</accession>
<evidence type="ECO:0000313" key="2">
    <source>
        <dbReference type="EMBL" id="CAE6443655.1"/>
    </source>
</evidence>
<dbReference type="AlphaFoldDB" id="A0A8H3G909"/>
<protein>
    <recommendedName>
        <fullName evidence="4">CsbD-like domain-containing protein</fullName>
    </recommendedName>
</protein>
<gene>
    <name evidence="2" type="ORF">RDB_LOCUS104660</name>
</gene>
<proteinExistence type="predicted"/>
<reference evidence="2" key="1">
    <citation type="submission" date="2021-01" db="EMBL/GenBank/DDBJ databases">
        <authorList>
            <person name="Kaushik A."/>
        </authorList>
    </citation>
    <scope>NUCLEOTIDE SEQUENCE</scope>
    <source>
        <strain evidence="2">AG3-T5</strain>
    </source>
</reference>
<comment type="caution">
    <text evidence="2">The sequence shown here is derived from an EMBL/GenBank/DDBJ whole genome shotgun (WGS) entry which is preliminary data.</text>
</comment>
<dbReference type="PANTHER" id="PTHR40460">
    <property type="entry name" value="CHROMOSOME 1, WHOLE GENOME SHOTGUN SEQUENCE"/>
    <property type="match status" value="1"/>
</dbReference>
<dbReference type="PANTHER" id="PTHR40460:SF1">
    <property type="entry name" value="CSBD-LIKE DOMAIN-CONTAINING PROTEIN"/>
    <property type="match status" value="1"/>
</dbReference>
<dbReference type="EMBL" id="CAJMWW010000102">
    <property type="protein sequence ID" value="CAE6443655.1"/>
    <property type="molecule type" value="Genomic_DNA"/>
</dbReference>
<organism evidence="2 3">
    <name type="scientific">Rhizoctonia solani</name>
    <dbReference type="NCBI Taxonomy" id="456999"/>
    <lineage>
        <taxon>Eukaryota</taxon>
        <taxon>Fungi</taxon>
        <taxon>Dikarya</taxon>
        <taxon>Basidiomycota</taxon>
        <taxon>Agaricomycotina</taxon>
        <taxon>Agaricomycetes</taxon>
        <taxon>Cantharellales</taxon>
        <taxon>Ceratobasidiaceae</taxon>
        <taxon>Rhizoctonia</taxon>
    </lineage>
</organism>
<feature type="compositionally biased region" description="Polar residues" evidence="1">
    <location>
        <begin position="93"/>
        <end position="103"/>
    </location>
</feature>
<dbReference type="Proteomes" id="UP000663841">
    <property type="component" value="Unassembled WGS sequence"/>
</dbReference>
<feature type="region of interest" description="Disordered" evidence="1">
    <location>
        <begin position="54"/>
        <end position="103"/>
    </location>
</feature>
<sequence>MAPSRIRGEIKSVSGTLQRAVGSIVRAHGFAGRGRDRHNRGVAEVTAAKAKGYASGTGDRIRGKSHSILGGITGNRGRQARGNALNDKGNFKQGFNSSSRTRA</sequence>
<evidence type="ECO:0000256" key="1">
    <source>
        <dbReference type="SAM" id="MobiDB-lite"/>
    </source>
</evidence>
<evidence type="ECO:0008006" key="4">
    <source>
        <dbReference type="Google" id="ProtNLM"/>
    </source>
</evidence>